<proteinExistence type="predicted"/>
<dbReference type="EMBL" id="CP118246">
    <property type="protein sequence ID" value="WDR03031.1"/>
    <property type="molecule type" value="Genomic_DNA"/>
</dbReference>
<evidence type="ECO:0000313" key="2">
    <source>
        <dbReference type="EMBL" id="WDR03031.1"/>
    </source>
</evidence>
<feature type="compositionally biased region" description="Acidic residues" evidence="1">
    <location>
        <begin position="58"/>
        <end position="73"/>
    </location>
</feature>
<feature type="compositionally biased region" description="Acidic residues" evidence="1">
    <location>
        <begin position="1"/>
        <end position="12"/>
    </location>
</feature>
<dbReference type="Proteomes" id="UP001220530">
    <property type="component" value="Chromosome"/>
</dbReference>
<dbReference type="RefSeq" id="WP_282219433.1">
    <property type="nucleotide sequence ID" value="NZ_CP118246.1"/>
</dbReference>
<feature type="compositionally biased region" description="Acidic residues" evidence="1">
    <location>
        <begin position="23"/>
        <end position="45"/>
    </location>
</feature>
<keyword evidence="3" id="KW-1185">Reference proteome</keyword>
<sequence>MHQDFVGDDVQDPAEPVAAVADYEPEIEVEESEPTPEPLEVDDDLEYHANLQPYNSDYSDETSVEEPEEREQDTYIDYDVADGALMISEAAGAEDDTIGDDATQDQIDLVEPDDVQPVAEIEPDDIVDPDPDDVVVLEPEDIVEPETLVAETAPPSETESADDDEKTPETRPSLPLDFATLASDLVLGRTQVVVLAGGASHRDCAVLADVLAGEALDRGLSVALVDAGSGIPSTEPGIADLSLDEARLWGRRS</sequence>
<reference evidence="2 3" key="1">
    <citation type="submission" date="2023-02" db="EMBL/GenBank/DDBJ databases">
        <title>Devosia algicola sp. nov., isolated from the phycosphere of marine algae.</title>
        <authorList>
            <person name="Kim J.M."/>
            <person name="Lee J.K."/>
            <person name="Choi B.J."/>
            <person name="Bayburt H."/>
            <person name="Jeon C.O."/>
        </authorList>
    </citation>
    <scope>NUCLEOTIDE SEQUENCE [LARGE SCALE GENOMIC DNA]</scope>
    <source>
        <strain evidence="2 3">G20-9</strain>
    </source>
</reference>
<organism evidence="2 3">
    <name type="scientific">Devosia algicola</name>
    <dbReference type="NCBI Taxonomy" id="3026418"/>
    <lineage>
        <taxon>Bacteria</taxon>
        <taxon>Pseudomonadati</taxon>
        <taxon>Pseudomonadota</taxon>
        <taxon>Alphaproteobacteria</taxon>
        <taxon>Hyphomicrobiales</taxon>
        <taxon>Devosiaceae</taxon>
        <taxon>Devosia</taxon>
    </lineage>
</organism>
<protein>
    <submittedName>
        <fullName evidence="2">Uncharacterized protein</fullName>
    </submittedName>
</protein>
<feature type="region of interest" description="Disordered" evidence="1">
    <location>
        <begin position="146"/>
        <end position="173"/>
    </location>
</feature>
<feature type="compositionally biased region" description="Acidic residues" evidence="1">
    <location>
        <begin position="121"/>
        <end position="132"/>
    </location>
</feature>
<gene>
    <name evidence="2" type="ORF">PSQ19_02145</name>
</gene>
<feature type="region of interest" description="Disordered" evidence="1">
    <location>
        <begin position="1"/>
        <end position="73"/>
    </location>
</feature>
<evidence type="ECO:0000313" key="3">
    <source>
        <dbReference type="Proteomes" id="UP001220530"/>
    </source>
</evidence>
<evidence type="ECO:0000256" key="1">
    <source>
        <dbReference type="SAM" id="MobiDB-lite"/>
    </source>
</evidence>
<accession>A0ABY7YP43</accession>
<feature type="region of interest" description="Disordered" evidence="1">
    <location>
        <begin position="111"/>
        <end position="132"/>
    </location>
</feature>
<name>A0ABY7YP43_9HYPH</name>